<proteinExistence type="predicted"/>
<protein>
    <recommendedName>
        <fullName evidence="3">SGNH hydrolase-type esterase domain-containing protein</fullName>
    </recommendedName>
</protein>
<evidence type="ECO:0000313" key="2">
    <source>
        <dbReference type="Proteomes" id="UP001500403"/>
    </source>
</evidence>
<dbReference type="PANTHER" id="PTHR43784:SF2">
    <property type="entry name" value="GDSL-LIKE LIPASE_ACYLHYDROLASE, PUTATIVE (AFU_ORTHOLOGUE AFUA_2G00820)-RELATED"/>
    <property type="match status" value="1"/>
</dbReference>
<gene>
    <name evidence="1" type="ORF">GCM10010446_00510</name>
</gene>
<dbReference type="InterPro" id="IPR053140">
    <property type="entry name" value="GDSL_Rv0518-like"/>
</dbReference>
<organism evidence="1 2">
    <name type="scientific">Streptomyces enissocaesilis</name>
    <dbReference type="NCBI Taxonomy" id="332589"/>
    <lineage>
        <taxon>Bacteria</taxon>
        <taxon>Bacillati</taxon>
        <taxon>Actinomycetota</taxon>
        <taxon>Actinomycetes</taxon>
        <taxon>Kitasatosporales</taxon>
        <taxon>Streptomycetaceae</taxon>
        <taxon>Streptomyces</taxon>
        <taxon>Streptomyces rochei group</taxon>
    </lineage>
</organism>
<evidence type="ECO:0008006" key="3">
    <source>
        <dbReference type="Google" id="ProtNLM"/>
    </source>
</evidence>
<name>A0ABP6J4J4_9ACTN</name>
<sequence length="91" mass="9787">MGRSSPLKDALFPVWGEEDEKVRDAVNHWIRTSGAYDTVLDTDRAMSGPADRDMPRPGYVFEDGLHPNGAGCRAIAAAPAPDAATRPRGHA</sequence>
<accession>A0ABP6J4J4</accession>
<dbReference type="RefSeq" id="WP_344488674.1">
    <property type="nucleotide sequence ID" value="NZ_BAAAUD010000001.1"/>
</dbReference>
<dbReference type="Proteomes" id="UP001500403">
    <property type="component" value="Unassembled WGS sequence"/>
</dbReference>
<dbReference type="EMBL" id="BAAAUD010000001">
    <property type="protein sequence ID" value="GAA2920413.1"/>
    <property type="molecule type" value="Genomic_DNA"/>
</dbReference>
<dbReference type="SUPFAM" id="SSF52266">
    <property type="entry name" value="SGNH hydrolase"/>
    <property type="match status" value="1"/>
</dbReference>
<comment type="caution">
    <text evidence="1">The sequence shown here is derived from an EMBL/GenBank/DDBJ whole genome shotgun (WGS) entry which is preliminary data.</text>
</comment>
<reference evidence="2" key="1">
    <citation type="journal article" date="2019" name="Int. J. Syst. Evol. Microbiol.">
        <title>The Global Catalogue of Microorganisms (GCM) 10K type strain sequencing project: providing services to taxonomists for standard genome sequencing and annotation.</title>
        <authorList>
            <consortium name="The Broad Institute Genomics Platform"/>
            <consortium name="The Broad Institute Genome Sequencing Center for Infectious Disease"/>
            <person name="Wu L."/>
            <person name="Ma J."/>
        </authorList>
    </citation>
    <scope>NUCLEOTIDE SEQUENCE [LARGE SCALE GENOMIC DNA]</scope>
    <source>
        <strain evidence="2">JCM 9088</strain>
    </source>
</reference>
<keyword evidence="2" id="KW-1185">Reference proteome</keyword>
<dbReference type="InterPro" id="IPR036514">
    <property type="entry name" value="SGNH_hydro_sf"/>
</dbReference>
<evidence type="ECO:0000313" key="1">
    <source>
        <dbReference type="EMBL" id="GAA2920413.1"/>
    </source>
</evidence>
<dbReference type="PANTHER" id="PTHR43784">
    <property type="entry name" value="GDSL-LIKE LIPASE/ACYLHYDROLASE, PUTATIVE (AFU_ORTHOLOGUE AFUA_2G00820)-RELATED"/>
    <property type="match status" value="1"/>
</dbReference>
<dbReference type="Gene3D" id="3.40.50.1110">
    <property type="entry name" value="SGNH hydrolase"/>
    <property type="match status" value="1"/>
</dbReference>